<dbReference type="GO" id="GO:0005525">
    <property type="term" value="F:GTP binding"/>
    <property type="evidence" value="ECO:0007669"/>
    <property type="project" value="UniProtKB-KW"/>
</dbReference>
<dbReference type="EMBL" id="CM029051">
    <property type="protein sequence ID" value="KAG2562179.1"/>
    <property type="molecule type" value="Genomic_DNA"/>
</dbReference>
<protein>
    <submittedName>
        <fullName evidence="4">Uncharacterized protein</fullName>
    </submittedName>
</protein>
<keyword evidence="5" id="KW-1185">Reference proteome</keyword>
<evidence type="ECO:0000256" key="2">
    <source>
        <dbReference type="ARBA" id="ARBA00023134"/>
    </source>
</evidence>
<dbReference type="Proteomes" id="UP000823388">
    <property type="component" value="Chromosome 8K"/>
</dbReference>
<feature type="chain" id="PRO_5035731872" evidence="3">
    <location>
        <begin position="28"/>
        <end position="140"/>
    </location>
</feature>
<proteinExistence type="predicted"/>
<dbReference type="AlphaFoldDB" id="A0A8T0PNL8"/>
<keyword evidence="1" id="KW-0547">Nucleotide-binding</keyword>
<sequence length="140" mass="15130">MASKSITSPALLVFLAMTLMIVASAKAQVLLQVPCPPPCKGDIDIRDVNVIELWRQRVRPEIVTVRVSTPHSAYLSCPPGCKGNIELTDINVHNAERWAERILAAIDDLQHNLDSAVRGAPVTPAAADVESVVADEKKKA</sequence>
<evidence type="ECO:0000313" key="5">
    <source>
        <dbReference type="Proteomes" id="UP000823388"/>
    </source>
</evidence>
<accession>A0A8T0PNL8</accession>
<dbReference type="InterPro" id="IPR008280">
    <property type="entry name" value="Tub_FtsZ_C"/>
</dbReference>
<feature type="signal peptide" evidence="3">
    <location>
        <begin position="1"/>
        <end position="27"/>
    </location>
</feature>
<evidence type="ECO:0000256" key="3">
    <source>
        <dbReference type="SAM" id="SignalP"/>
    </source>
</evidence>
<evidence type="ECO:0000313" key="4">
    <source>
        <dbReference type="EMBL" id="KAG2562179.1"/>
    </source>
</evidence>
<evidence type="ECO:0000256" key="1">
    <source>
        <dbReference type="ARBA" id="ARBA00022741"/>
    </source>
</evidence>
<dbReference type="SUPFAM" id="SSF55307">
    <property type="entry name" value="Tubulin C-terminal domain-like"/>
    <property type="match status" value="1"/>
</dbReference>
<gene>
    <name evidence="4" type="ORF">PVAP13_8KG330300</name>
</gene>
<reference evidence="4" key="1">
    <citation type="submission" date="2020-05" db="EMBL/GenBank/DDBJ databases">
        <title>WGS assembly of Panicum virgatum.</title>
        <authorList>
            <person name="Lovell J.T."/>
            <person name="Jenkins J."/>
            <person name="Shu S."/>
            <person name="Juenger T.E."/>
            <person name="Schmutz J."/>
        </authorList>
    </citation>
    <scope>NUCLEOTIDE SEQUENCE</scope>
    <source>
        <strain evidence="4">AP13</strain>
    </source>
</reference>
<comment type="caution">
    <text evidence="4">The sequence shown here is derived from an EMBL/GenBank/DDBJ whole genome shotgun (WGS) entry which is preliminary data.</text>
</comment>
<keyword evidence="3" id="KW-0732">Signal</keyword>
<organism evidence="4 5">
    <name type="scientific">Panicum virgatum</name>
    <name type="common">Blackwell switchgrass</name>
    <dbReference type="NCBI Taxonomy" id="38727"/>
    <lineage>
        <taxon>Eukaryota</taxon>
        <taxon>Viridiplantae</taxon>
        <taxon>Streptophyta</taxon>
        <taxon>Embryophyta</taxon>
        <taxon>Tracheophyta</taxon>
        <taxon>Spermatophyta</taxon>
        <taxon>Magnoliopsida</taxon>
        <taxon>Liliopsida</taxon>
        <taxon>Poales</taxon>
        <taxon>Poaceae</taxon>
        <taxon>PACMAD clade</taxon>
        <taxon>Panicoideae</taxon>
        <taxon>Panicodae</taxon>
        <taxon>Paniceae</taxon>
        <taxon>Panicinae</taxon>
        <taxon>Panicum</taxon>
        <taxon>Panicum sect. Hiantes</taxon>
    </lineage>
</organism>
<keyword evidence="2" id="KW-0342">GTP-binding</keyword>
<name>A0A8T0PNL8_PANVG</name>